<comment type="catalytic activity">
    <reaction evidence="7">
        <text>L-threonyl-[protein] + ATP = O-phospho-L-threonyl-[protein] + ADP + H(+)</text>
        <dbReference type="Rhea" id="RHEA:46608"/>
        <dbReference type="Rhea" id="RHEA-COMP:11060"/>
        <dbReference type="Rhea" id="RHEA-COMP:11605"/>
        <dbReference type="ChEBI" id="CHEBI:15378"/>
        <dbReference type="ChEBI" id="CHEBI:30013"/>
        <dbReference type="ChEBI" id="CHEBI:30616"/>
        <dbReference type="ChEBI" id="CHEBI:61977"/>
        <dbReference type="ChEBI" id="CHEBI:456216"/>
        <dbReference type="EC" id="2.7.11.1"/>
    </reaction>
</comment>
<dbReference type="Pfam" id="PF03793">
    <property type="entry name" value="PASTA"/>
    <property type="match status" value="5"/>
</dbReference>
<evidence type="ECO:0000259" key="11">
    <source>
        <dbReference type="PROSITE" id="PS50011"/>
    </source>
</evidence>
<evidence type="ECO:0000256" key="8">
    <source>
        <dbReference type="ARBA" id="ARBA00048679"/>
    </source>
</evidence>
<dbReference type="PANTHER" id="PTHR43289:SF34">
    <property type="entry name" value="SERINE_THREONINE-PROTEIN KINASE YBDM-RELATED"/>
    <property type="match status" value="1"/>
</dbReference>
<evidence type="ECO:0000256" key="4">
    <source>
        <dbReference type="ARBA" id="ARBA00022741"/>
    </source>
</evidence>
<evidence type="ECO:0000256" key="5">
    <source>
        <dbReference type="ARBA" id="ARBA00022777"/>
    </source>
</evidence>
<dbReference type="CDD" id="cd06577">
    <property type="entry name" value="PASTA_pknB"/>
    <property type="match status" value="5"/>
</dbReference>
<evidence type="ECO:0000256" key="1">
    <source>
        <dbReference type="ARBA" id="ARBA00012513"/>
    </source>
</evidence>
<dbReference type="InterPro" id="IPR000719">
    <property type="entry name" value="Prot_kinase_dom"/>
</dbReference>
<dbReference type="NCBIfam" id="NF033483">
    <property type="entry name" value="PknB_PASTA_kin"/>
    <property type="match status" value="1"/>
</dbReference>
<evidence type="ECO:0000256" key="2">
    <source>
        <dbReference type="ARBA" id="ARBA00022527"/>
    </source>
</evidence>
<dbReference type="SMART" id="SM00740">
    <property type="entry name" value="PASTA"/>
    <property type="match status" value="5"/>
</dbReference>
<accession>A0A1N7H7G2</accession>
<dbReference type="GO" id="GO:0005524">
    <property type="term" value="F:ATP binding"/>
    <property type="evidence" value="ECO:0007669"/>
    <property type="project" value="UniProtKB-KW"/>
</dbReference>
<dbReference type="SUPFAM" id="SSF56112">
    <property type="entry name" value="Protein kinase-like (PK-like)"/>
    <property type="match status" value="1"/>
</dbReference>
<evidence type="ECO:0000259" key="12">
    <source>
        <dbReference type="PROSITE" id="PS51178"/>
    </source>
</evidence>
<keyword evidence="3" id="KW-0808">Transferase</keyword>
<feature type="domain" description="Protein kinase" evidence="11">
    <location>
        <begin position="20"/>
        <end position="288"/>
    </location>
</feature>
<feature type="region of interest" description="Disordered" evidence="9">
    <location>
        <begin position="333"/>
        <end position="368"/>
    </location>
</feature>
<keyword evidence="10" id="KW-1133">Transmembrane helix</keyword>
<feature type="transmembrane region" description="Helical" evidence="10">
    <location>
        <begin position="412"/>
        <end position="432"/>
    </location>
</feature>
<dbReference type="EC" id="2.7.11.1" evidence="1"/>
<feature type="domain" description="PASTA" evidence="12">
    <location>
        <begin position="568"/>
        <end position="635"/>
    </location>
</feature>
<feature type="domain" description="PASTA" evidence="12">
    <location>
        <begin position="699"/>
        <end position="763"/>
    </location>
</feature>
<dbReference type="SMART" id="SM00220">
    <property type="entry name" value="S_TKc"/>
    <property type="match status" value="1"/>
</dbReference>
<dbReference type="InterPro" id="IPR005543">
    <property type="entry name" value="PASTA_dom"/>
</dbReference>
<dbReference type="Pfam" id="PF00069">
    <property type="entry name" value="Pkinase"/>
    <property type="match status" value="1"/>
</dbReference>
<dbReference type="Gene3D" id="3.30.200.20">
    <property type="entry name" value="Phosphorylase Kinase, domain 1"/>
    <property type="match status" value="1"/>
</dbReference>
<keyword evidence="14" id="KW-1185">Reference proteome</keyword>
<protein>
    <recommendedName>
        <fullName evidence="1">non-specific serine/threonine protein kinase</fullName>
        <ecNumber evidence="1">2.7.11.1</ecNumber>
    </recommendedName>
</protein>
<dbReference type="Gene3D" id="3.30.10.20">
    <property type="match status" value="5"/>
</dbReference>
<evidence type="ECO:0000256" key="10">
    <source>
        <dbReference type="SAM" id="Phobius"/>
    </source>
</evidence>
<keyword evidence="4" id="KW-0547">Nucleotide-binding</keyword>
<comment type="catalytic activity">
    <reaction evidence="8">
        <text>L-seryl-[protein] + ATP = O-phospho-L-seryl-[protein] + ADP + H(+)</text>
        <dbReference type="Rhea" id="RHEA:17989"/>
        <dbReference type="Rhea" id="RHEA-COMP:9863"/>
        <dbReference type="Rhea" id="RHEA-COMP:11604"/>
        <dbReference type="ChEBI" id="CHEBI:15378"/>
        <dbReference type="ChEBI" id="CHEBI:29999"/>
        <dbReference type="ChEBI" id="CHEBI:30616"/>
        <dbReference type="ChEBI" id="CHEBI:83421"/>
        <dbReference type="ChEBI" id="CHEBI:456216"/>
        <dbReference type="EC" id="2.7.11.1"/>
    </reaction>
</comment>
<keyword evidence="10" id="KW-0812">Transmembrane</keyword>
<dbReference type="EMBL" id="FTNT01000012">
    <property type="protein sequence ID" value="SIS20713.1"/>
    <property type="molecule type" value="Genomic_DNA"/>
</dbReference>
<dbReference type="PROSITE" id="PS50011">
    <property type="entry name" value="PROTEIN_KINASE_DOM"/>
    <property type="match status" value="1"/>
</dbReference>
<evidence type="ECO:0000256" key="9">
    <source>
        <dbReference type="SAM" id="MobiDB-lite"/>
    </source>
</evidence>
<dbReference type="GO" id="GO:0004674">
    <property type="term" value="F:protein serine/threonine kinase activity"/>
    <property type="evidence" value="ECO:0007669"/>
    <property type="project" value="UniProtKB-KW"/>
</dbReference>
<dbReference type="InterPro" id="IPR008271">
    <property type="entry name" value="Ser/Thr_kinase_AS"/>
</dbReference>
<dbReference type="PANTHER" id="PTHR43289">
    <property type="entry name" value="MITOGEN-ACTIVATED PROTEIN KINASE KINASE KINASE 20-RELATED"/>
    <property type="match status" value="1"/>
</dbReference>
<name>A0A1N7H7G2_9NOCA</name>
<dbReference type="AlphaFoldDB" id="A0A1N7H7G2"/>
<reference evidence="13 14" key="1">
    <citation type="submission" date="2017-01" db="EMBL/GenBank/DDBJ databases">
        <authorList>
            <person name="Mah S.A."/>
            <person name="Swanson W.J."/>
            <person name="Moy G.W."/>
            <person name="Vacquier V.D."/>
        </authorList>
    </citation>
    <scope>NUCLEOTIDE SEQUENCE [LARGE SCALE GENOMIC DNA]</scope>
    <source>
        <strain evidence="13 14">CPCC 203464</strain>
    </source>
</reference>
<dbReference type="CDD" id="cd14014">
    <property type="entry name" value="STKc_PknB_like"/>
    <property type="match status" value="1"/>
</dbReference>
<keyword evidence="10" id="KW-0472">Membrane</keyword>
<keyword evidence="6" id="KW-0067">ATP-binding</keyword>
<dbReference type="Gene3D" id="1.10.510.10">
    <property type="entry name" value="Transferase(Phosphotransferase) domain 1"/>
    <property type="match status" value="1"/>
</dbReference>
<evidence type="ECO:0000313" key="14">
    <source>
        <dbReference type="Proteomes" id="UP000186218"/>
    </source>
</evidence>
<evidence type="ECO:0000313" key="13">
    <source>
        <dbReference type="EMBL" id="SIS20713.1"/>
    </source>
</evidence>
<proteinExistence type="predicted"/>
<dbReference type="STRING" id="1344003.SAMN05445060_3654"/>
<organism evidence="13 14">
    <name type="scientific">Williamsia sterculiae</name>
    <dbReference type="NCBI Taxonomy" id="1344003"/>
    <lineage>
        <taxon>Bacteria</taxon>
        <taxon>Bacillati</taxon>
        <taxon>Actinomycetota</taxon>
        <taxon>Actinomycetes</taxon>
        <taxon>Mycobacteriales</taxon>
        <taxon>Nocardiaceae</taxon>
        <taxon>Williamsia</taxon>
    </lineage>
</organism>
<dbReference type="PROSITE" id="PS51178">
    <property type="entry name" value="PASTA"/>
    <property type="match status" value="3"/>
</dbReference>
<evidence type="ECO:0000256" key="6">
    <source>
        <dbReference type="ARBA" id="ARBA00022840"/>
    </source>
</evidence>
<feature type="domain" description="PASTA" evidence="12">
    <location>
        <begin position="433"/>
        <end position="500"/>
    </location>
</feature>
<dbReference type="InterPro" id="IPR011009">
    <property type="entry name" value="Kinase-like_dom_sf"/>
</dbReference>
<dbReference type="PROSITE" id="PS00108">
    <property type="entry name" value="PROTEIN_KINASE_ST"/>
    <property type="match status" value="1"/>
</dbReference>
<evidence type="ECO:0000256" key="3">
    <source>
        <dbReference type="ARBA" id="ARBA00022679"/>
    </source>
</evidence>
<keyword evidence="5 13" id="KW-0418">Kinase</keyword>
<sequence>MTCVNRARDALLGALIDGRYRIRTLIAHGGMSAVYLGVDIRLDRPVAVKVMDPKYAADPQFVARLEFEARAVAKLKDPGLVEVYDQGVDGDCAFLVMELVEGGTLRELLRERGPMPPHAVVAATSPVLGGLAAAHRHGLVHRDVKPENVLISDRGEIKVVDFGLVRAIADSGLTSASVILGTAAYLSPEQVASTSADARSDVYAAGILMFEMLTGRTPFTGDTPLALANQRLHRDVPAPGDLIPGVPDELDEVVLIATSRDPAHRYPDAGVMRAELDAVADRLGLPHFTVPAPSRSAEHRSAHNLRTGLAGAVPIAADDAPTTTRFGADPATVKVPAGGHPPAAVDPRSPRQHTRMETGTSRRSGPYPAPALAGGATAMYTGDAAEAIPSPSLTRAADDYPERRRRSRRRTAIVLVLVVVLAALLGLGGWWLGSGRFTRVPQITGMDRVAAERAITAAGLTVVDTPTFHDAAPAGEVIGADPAPGAQVTRAGRVRLQISAGRPTVPVITPGSPVTAVQAALRERTLRGSVAADGVPSAYPRGTVVSVSPTSGSSMPVDGSVTMTVSSGPAPVRVPDVTGRDRDDAVRLLEAAGLRVGAVRSTYSAAEDNGRAIRTDPAVGSRVESGSTVQLLSSNAITVPDVTGLDYSAARDRLQDAGLIAEDGGESSSGTAPAGTVTAASPSFGSRVDPDDPTVRLLISDSSTVPDVTGTTVTTARDKLERAGFAVSVQGLTRSGVSLVVAQSRREGQRVRTGSTITITAIP</sequence>
<feature type="region of interest" description="Disordered" evidence="9">
    <location>
        <begin position="661"/>
        <end position="689"/>
    </location>
</feature>
<gene>
    <name evidence="13" type="ORF">SAMN05445060_3654</name>
</gene>
<keyword evidence="2 13" id="KW-0723">Serine/threonine-protein kinase</keyword>
<dbReference type="Proteomes" id="UP000186218">
    <property type="component" value="Unassembled WGS sequence"/>
</dbReference>
<evidence type="ECO:0000256" key="7">
    <source>
        <dbReference type="ARBA" id="ARBA00047899"/>
    </source>
</evidence>
<dbReference type="FunFam" id="1.10.510.10:FF:000021">
    <property type="entry name" value="Serine/threonine protein kinase"/>
    <property type="match status" value="1"/>
</dbReference>